<accession>A0A1I2V8B5</accession>
<reference evidence="2" key="1">
    <citation type="submission" date="2016-10" db="EMBL/GenBank/DDBJ databases">
        <authorList>
            <person name="Varghese N."/>
            <person name="Submissions S."/>
        </authorList>
    </citation>
    <scope>NUCLEOTIDE SEQUENCE [LARGE SCALE GENOMIC DNA]</scope>
    <source>
        <strain evidence="2">ATCC 700379</strain>
    </source>
</reference>
<dbReference type="AlphaFoldDB" id="A0A1I2V8B5"/>
<dbReference type="EMBL" id="FOOY01000025">
    <property type="protein sequence ID" value="SFG85594.1"/>
    <property type="molecule type" value="Genomic_DNA"/>
</dbReference>
<name>A0A1I2V8B5_9BACL</name>
<dbReference type="Proteomes" id="UP000198752">
    <property type="component" value="Unassembled WGS sequence"/>
</dbReference>
<gene>
    <name evidence="1" type="ORF">SAMN02982927_03003</name>
</gene>
<proteinExistence type="predicted"/>
<dbReference type="STRING" id="269670.SAMN02982927_03003"/>
<protein>
    <submittedName>
        <fullName evidence="1">Uncharacterized protein</fullName>
    </submittedName>
</protein>
<keyword evidence="2" id="KW-1185">Reference proteome</keyword>
<evidence type="ECO:0000313" key="2">
    <source>
        <dbReference type="Proteomes" id="UP000198752"/>
    </source>
</evidence>
<sequence length="165" mass="19609">MIHPSVWLQKIKIIKDSESGFLQNTAKKSKEMKYDYTTQDYFDWRNKCFAHVHEAYRRAMRGEYYYSLHDLDALRQLMAIGWYMEKSAQPNAYGDWAKIEGSRTKLNKSELTLLASWTASRNANEIMKTLLRIKPYFIELCRHFSRRLSLSNDEGLINSVFHRIE</sequence>
<organism evidence="1 2">
    <name type="scientific">Sporolactobacillus nakayamae</name>
    <dbReference type="NCBI Taxonomy" id="269670"/>
    <lineage>
        <taxon>Bacteria</taxon>
        <taxon>Bacillati</taxon>
        <taxon>Bacillota</taxon>
        <taxon>Bacilli</taxon>
        <taxon>Bacillales</taxon>
        <taxon>Sporolactobacillaceae</taxon>
        <taxon>Sporolactobacillus</taxon>
    </lineage>
</organism>
<evidence type="ECO:0000313" key="1">
    <source>
        <dbReference type="EMBL" id="SFG85594.1"/>
    </source>
</evidence>